<evidence type="ECO:0000313" key="9">
    <source>
        <dbReference type="Proteomes" id="UP000001205"/>
    </source>
</evidence>
<keyword evidence="5" id="KW-0547">Nucleotide-binding</keyword>
<dbReference type="GO" id="GO:0004797">
    <property type="term" value="F:thymidine kinase activity"/>
    <property type="evidence" value="ECO:0007669"/>
    <property type="project" value="UniProtKB-EC"/>
</dbReference>
<evidence type="ECO:0000256" key="2">
    <source>
        <dbReference type="ARBA" id="ARBA00012118"/>
    </source>
</evidence>
<gene>
    <name evidence="8" type="ordered locus">BT0791</name>
</gene>
<dbReference type="AlphaFoldDB" id="A0ABF7PWG7"/>
<protein>
    <recommendedName>
        <fullName evidence="2">thymidine kinase</fullName>
        <ecNumber evidence="2">2.7.1.21</ecNumber>
    </recommendedName>
</protein>
<keyword evidence="4 8" id="KW-0808">Transferase</keyword>
<name>A0ABF7PWG7_BORT9</name>
<dbReference type="GO" id="GO:0071897">
    <property type="term" value="P:DNA biosynthetic process"/>
    <property type="evidence" value="ECO:0007669"/>
    <property type="project" value="UniProtKB-KW"/>
</dbReference>
<evidence type="ECO:0000256" key="7">
    <source>
        <dbReference type="ARBA" id="ARBA00022840"/>
    </source>
</evidence>
<dbReference type="KEGG" id="btu:BT0791"/>
<keyword evidence="7" id="KW-0067">ATP-binding</keyword>
<dbReference type="Gene3D" id="3.40.50.300">
    <property type="entry name" value="P-loop containing nucleotide triphosphate hydrolases"/>
    <property type="match status" value="1"/>
</dbReference>
<dbReference type="Pfam" id="PF00265">
    <property type="entry name" value="TK"/>
    <property type="match status" value="1"/>
</dbReference>
<evidence type="ECO:0000256" key="1">
    <source>
        <dbReference type="ARBA" id="ARBA00007587"/>
    </source>
</evidence>
<dbReference type="EMBL" id="CP000049">
    <property type="protein sequence ID" value="AAX18106.1"/>
    <property type="molecule type" value="Genomic_DNA"/>
</dbReference>
<accession>A0ABF7PWG7</accession>
<dbReference type="Gene3D" id="3.30.60.20">
    <property type="match status" value="1"/>
</dbReference>
<keyword evidence="9" id="KW-1185">Reference proteome</keyword>
<dbReference type="EC" id="2.7.1.21" evidence="2"/>
<comment type="similarity">
    <text evidence="1">Belongs to the thymidine kinase family.</text>
</comment>
<dbReference type="InterPro" id="IPR001267">
    <property type="entry name" value="Thymidine_kinase"/>
</dbReference>
<evidence type="ECO:0000256" key="6">
    <source>
        <dbReference type="ARBA" id="ARBA00022777"/>
    </source>
</evidence>
<dbReference type="GO" id="GO:0005524">
    <property type="term" value="F:ATP binding"/>
    <property type="evidence" value="ECO:0007669"/>
    <property type="project" value="UniProtKB-KW"/>
</dbReference>
<dbReference type="Proteomes" id="UP000001205">
    <property type="component" value="Chromosome"/>
</dbReference>
<dbReference type="InterPro" id="IPR027417">
    <property type="entry name" value="P-loop_NTPase"/>
</dbReference>
<reference evidence="9" key="1">
    <citation type="submission" date="2004-12" db="EMBL/GenBank/DDBJ databases">
        <title>The genome sequence of Borrelia hermsii and Borrelia turicatae: comparative analysis of two agents of endemic N. America relapsing fever.</title>
        <authorList>
            <person name="Porcella S.F."/>
            <person name="Raffel S.J."/>
            <person name="Schrumpf M.E."/>
            <person name="Montgomery B."/>
            <person name="Smith T."/>
            <person name="Schwan T.G."/>
        </authorList>
    </citation>
    <scope>NUCLEOTIDE SEQUENCE [LARGE SCALE GENOMIC DNA]</scope>
    <source>
        <strain evidence="9">91E135</strain>
    </source>
</reference>
<proteinExistence type="inferred from homology"/>
<keyword evidence="3" id="KW-0237">DNA synthesis</keyword>
<evidence type="ECO:0000256" key="5">
    <source>
        <dbReference type="ARBA" id="ARBA00022741"/>
    </source>
</evidence>
<dbReference type="SUPFAM" id="SSF52540">
    <property type="entry name" value="P-loop containing nucleoside triphosphate hydrolases"/>
    <property type="match status" value="1"/>
</dbReference>
<evidence type="ECO:0000256" key="4">
    <source>
        <dbReference type="ARBA" id="ARBA00022679"/>
    </source>
</evidence>
<evidence type="ECO:0000256" key="3">
    <source>
        <dbReference type="ARBA" id="ARBA00022634"/>
    </source>
</evidence>
<sequence length="390" mass="45190">MLFLLILLYLYKKSLTCLEFIFMSFYFNLVSGDTKSKLDDIVSISHFDFKANLNLMLIIGPMGSGKTEYAAKIYKDSLIIKNKSSKVLDPITKGRRNRANIFFIRNILDKKRFKDYPKNVIPYRGGGSDRIDGVDFAGDSFDVGQLIDDNPEYGTFIIDETCFYDERLVFILNKIALDSNVLFILPTLLYNFRKEIFNNTAKLLIEYSDKICRLGAYCEHVNCMDESFLTYRYYFYKGEEIAAPYFDPLLIVGGDEIVESAIYPNYATRCSRHHYLVGREYFFTILKPFALLYTQGDRKLFEREIMDLSSNVRNSNFENSLLIESRGKCDIAVLENLLGLPFLAERALITLSLECNILSKGDLKELIDKFSLSKDYIQKVIVSKEYQWIF</sequence>
<evidence type="ECO:0000313" key="8">
    <source>
        <dbReference type="EMBL" id="AAX18106.1"/>
    </source>
</evidence>
<keyword evidence="6 8" id="KW-0418">Kinase</keyword>
<organism evidence="8 9">
    <name type="scientific">Borrelia turicatae (strain 91E135)</name>
    <dbReference type="NCBI Taxonomy" id="314724"/>
    <lineage>
        <taxon>Bacteria</taxon>
        <taxon>Pseudomonadati</taxon>
        <taxon>Spirochaetota</taxon>
        <taxon>Spirochaetia</taxon>
        <taxon>Spirochaetales</taxon>
        <taxon>Borreliaceae</taxon>
        <taxon>Borrelia</taxon>
    </lineage>
</organism>